<dbReference type="Proteomes" id="UP000216339">
    <property type="component" value="Unassembled WGS sequence"/>
</dbReference>
<comment type="caution">
    <text evidence="6">The sequence shown here is derived from an EMBL/GenBank/DDBJ whole genome shotgun (WGS) entry which is preliminary data.</text>
</comment>
<evidence type="ECO:0000313" key="6">
    <source>
        <dbReference type="EMBL" id="PAP77466.1"/>
    </source>
</evidence>
<protein>
    <recommendedName>
        <fullName evidence="5">Peptidase M14 domain-containing protein</fullName>
    </recommendedName>
</protein>
<evidence type="ECO:0000259" key="5">
    <source>
        <dbReference type="PROSITE" id="PS52035"/>
    </source>
</evidence>
<dbReference type="GO" id="GO:0006508">
    <property type="term" value="P:proteolysis"/>
    <property type="evidence" value="ECO:0007669"/>
    <property type="project" value="InterPro"/>
</dbReference>
<keyword evidence="7" id="KW-1185">Reference proteome</keyword>
<feature type="active site" description="Proton donor/acceptor" evidence="3">
    <location>
        <position position="270"/>
    </location>
</feature>
<dbReference type="PANTHER" id="PTHR11705">
    <property type="entry name" value="PROTEASE FAMILY M14 CARBOXYPEPTIDASE A,B"/>
    <property type="match status" value="1"/>
</dbReference>
<accession>A0A271J1S6</accession>
<dbReference type="GO" id="GO:0005615">
    <property type="term" value="C:extracellular space"/>
    <property type="evidence" value="ECO:0007669"/>
    <property type="project" value="TreeGrafter"/>
</dbReference>
<dbReference type="SUPFAM" id="SSF53187">
    <property type="entry name" value="Zn-dependent exopeptidases"/>
    <property type="match status" value="1"/>
</dbReference>
<dbReference type="CDD" id="cd06241">
    <property type="entry name" value="M14-like"/>
    <property type="match status" value="1"/>
</dbReference>
<feature type="domain" description="Peptidase M14" evidence="5">
    <location>
        <begin position="41"/>
        <end position="300"/>
    </location>
</feature>
<dbReference type="Gene3D" id="3.40.630.10">
    <property type="entry name" value="Zn peptidases"/>
    <property type="match status" value="1"/>
</dbReference>
<proteinExistence type="inferred from homology"/>
<dbReference type="EMBL" id="MQWD01000001">
    <property type="protein sequence ID" value="PAP77466.1"/>
    <property type="molecule type" value="Genomic_DNA"/>
</dbReference>
<dbReference type="Pfam" id="PF00246">
    <property type="entry name" value="Peptidase_M14"/>
    <property type="match status" value="1"/>
</dbReference>
<evidence type="ECO:0000313" key="7">
    <source>
        <dbReference type="Proteomes" id="UP000216339"/>
    </source>
</evidence>
<dbReference type="GO" id="GO:0004181">
    <property type="term" value="F:metallocarboxypeptidase activity"/>
    <property type="evidence" value="ECO:0007669"/>
    <property type="project" value="InterPro"/>
</dbReference>
<feature type="chain" id="PRO_5013397850" description="Peptidase M14 domain-containing protein" evidence="4">
    <location>
        <begin position="23"/>
        <end position="531"/>
    </location>
</feature>
<evidence type="ECO:0000256" key="2">
    <source>
        <dbReference type="ARBA" id="ARBA00005988"/>
    </source>
</evidence>
<keyword evidence="4" id="KW-0732">Signal</keyword>
<sequence>MTRLWIAALAVAAAGCSTSAPTAGSSAAVWQTPAEACDYRCTSTYDEVRAVLGRVAAEADGVRLGTFGETVEGRALPFVVWGAPDATPGAICQTGKARVLVFANIHAGEVAGKDAMLELLRDVAGGAHREWADSLVVMIAPIYNADGNERAGYDHRPYQLGPVDGVGTRTNAQGLDLNRDFVKLASPEARALVGLIRDADPHVVVDLHTTNGTFMGYHLTYAPGLSPNTPRGIDADLWDRWLPAITDSVLASDDFAIYHYGNVPGAFGEEATAPRGWYSYSPQPRYSSNYVGVRGRYGILSEAYSYAPYRERVAVSRRFVEEVLDRAWAEASHVRQRVAEADGERVMGETVAIRATWEALPQPVDILLGEVDTVAHPVTGDPMYQRRDVREPERMPAYVRFAPSETVTAPAMYVVRGPVQERVADLLDAHGVAYRRAAVPRSDREAFRVDSVRTAERAFQDVRMQEVFGAWEPAPADASGEAALVVPVDQPLGRLVVMLLEPRSDDGLVAWGLLADGLAEGRVPIERIPAP</sequence>
<evidence type="ECO:0000256" key="1">
    <source>
        <dbReference type="ARBA" id="ARBA00001947"/>
    </source>
</evidence>
<evidence type="ECO:0000256" key="3">
    <source>
        <dbReference type="PROSITE-ProRule" id="PRU01379"/>
    </source>
</evidence>
<dbReference type="RefSeq" id="WP_143537667.1">
    <property type="nucleotide sequence ID" value="NZ_MQWD01000001.1"/>
</dbReference>
<reference evidence="6 7" key="1">
    <citation type="submission" date="2016-11" db="EMBL/GenBank/DDBJ databases">
        <title>Study of marine rhodopsin-containing bacteria.</title>
        <authorList>
            <person name="Yoshizawa S."/>
            <person name="Kumagai Y."/>
            <person name="Kogure K."/>
        </authorList>
    </citation>
    <scope>NUCLEOTIDE SEQUENCE [LARGE SCALE GENOMIC DNA]</scope>
    <source>
        <strain evidence="6 7">SAORIC-28</strain>
    </source>
</reference>
<comment type="similarity">
    <text evidence="2 3">Belongs to the peptidase M14 family.</text>
</comment>
<dbReference type="OrthoDB" id="9767214at2"/>
<dbReference type="GO" id="GO:0008270">
    <property type="term" value="F:zinc ion binding"/>
    <property type="evidence" value="ECO:0007669"/>
    <property type="project" value="InterPro"/>
</dbReference>
<dbReference type="InterPro" id="IPR000834">
    <property type="entry name" value="Peptidase_M14"/>
</dbReference>
<dbReference type="PROSITE" id="PS51257">
    <property type="entry name" value="PROKAR_LIPOPROTEIN"/>
    <property type="match status" value="1"/>
</dbReference>
<dbReference type="PANTHER" id="PTHR11705:SF145">
    <property type="entry name" value="PEPTIDASE M14 CARBOXYPEPTIDASE A DOMAIN-CONTAINING PROTEIN"/>
    <property type="match status" value="1"/>
</dbReference>
<dbReference type="PROSITE" id="PS52035">
    <property type="entry name" value="PEPTIDASE_M14"/>
    <property type="match status" value="1"/>
</dbReference>
<evidence type="ECO:0000256" key="4">
    <source>
        <dbReference type="SAM" id="SignalP"/>
    </source>
</evidence>
<feature type="signal peptide" evidence="4">
    <location>
        <begin position="1"/>
        <end position="22"/>
    </location>
</feature>
<name>A0A271J1S6_9BACT</name>
<gene>
    <name evidence="6" type="ORF">BSZ37_13980</name>
</gene>
<comment type="cofactor">
    <cofactor evidence="1">
        <name>Zn(2+)</name>
        <dbReference type="ChEBI" id="CHEBI:29105"/>
    </cofactor>
</comment>
<organism evidence="6 7">
    <name type="scientific">Rubrivirga marina</name>
    <dbReference type="NCBI Taxonomy" id="1196024"/>
    <lineage>
        <taxon>Bacteria</taxon>
        <taxon>Pseudomonadati</taxon>
        <taxon>Rhodothermota</taxon>
        <taxon>Rhodothermia</taxon>
        <taxon>Rhodothermales</taxon>
        <taxon>Rubricoccaceae</taxon>
        <taxon>Rubrivirga</taxon>
    </lineage>
</organism>
<dbReference type="SMART" id="SM00631">
    <property type="entry name" value="Zn_pept"/>
    <property type="match status" value="1"/>
</dbReference>
<dbReference type="AlphaFoldDB" id="A0A271J1S6"/>